<proteinExistence type="predicted"/>
<name>A0ABR6TL59_9FIRM</name>
<dbReference type="RefSeq" id="WP_185624166.1">
    <property type="nucleotide sequence ID" value="NZ_JABGBW010000003.1"/>
</dbReference>
<accession>A0ABR6TL59</accession>
<dbReference type="InterPro" id="IPR037284">
    <property type="entry name" value="SUF_FeS_clus_asmbl_SufBD_sf"/>
</dbReference>
<dbReference type="InterPro" id="IPR055346">
    <property type="entry name" value="Fe-S_cluster_assembly_SufBD"/>
</dbReference>
<sequence>MIGNTLPLLTWRWLKVNDALIELPEVKDQVNEIIAEEGDEVSALFDINKIENNEASRHTKINIKAKKDSIVNIYYVARCHEEVAALTDINADVEENATVNFIQVEAGGKRAVTNYTANLIGKKSSTNIESIYFVDGSNNLDIYYHVKHIGEETTSDILVNGALKDKAKKTFKGTIDFKRGSKYSKGAEEEFATLLDEDVRNIAVPVLLCEEDAVEGLHAASAGKIDQDKLFYIMSRGLSMEEAKKMLVETQLAPTIHKLPNKKLGEEVWSYIEARI</sequence>
<dbReference type="EMBL" id="JABGBW010000003">
    <property type="protein sequence ID" value="MBC2576139.1"/>
    <property type="molecule type" value="Genomic_DNA"/>
</dbReference>
<evidence type="ECO:0000313" key="2">
    <source>
        <dbReference type="EMBL" id="MBC2576139.1"/>
    </source>
</evidence>
<organism evidence="2 3">
    <name type="scientific">Peptostreptococcus canis</name>
    <dbReference type="NCBI Taxonomy" id="1159213"/>
    <lineage>
        <taxon>Bacteria</taxon>
        <taxon>Bacillati</taxon>
        <taxon>Bacillota</taxon>
        <taxon>Clostridia</taxon>
        <taxon>Peptostreptococcales</taxon>
        <taxon>Peptostreptococcaceae</taxon>
        <taxon>Peptostreptococcus</taxon>
    </lineage>
</organism>
<dbReference type="Pfam" id="PF01458">
    <property type="entry name" value="SUFBD_core"/>
    <property type="match status" value="1"/>
</dbReference>
<dbReference type="Proteomes" id="UP000713904">
    <property type="component" value="Unassembled WGS sequence"/>
</dbReference>
<feature type="domain" description="SUF system FeS cluster assembly SufBD core" evidence="1">
    <location>
        <begin position="32"/>
        <end position="249"/>
    </location>
</feature>
<dbReference type="PANTHER" id="PTHR43575:SF1">
    <property type="entry name" value="PROTEIN ABCI7, CHLOROPLASTIC"/>
    <property type="match status" value="1"/>
</dbReference>
<protein>
    <submittedName>
        <fullName evidence="2">SufD family Fe-S cluster assembly protein</fullName>
    </submittedName>
</protein>
<dbReference type="PANTHER" id="PTHR43575">
    <property type="entry name" value="PROTEIN ABCI7, CHLOROPLASTIC"/>
    <property type="match status" value="1"/>
</dbReference>
<reference evidence="2 3" key="1">
    <citation type="submission" date="2020-05" db="EMBL/GenBank/DDBJ databases">
        <title>Draft genome of xy-202 and genomic insight in genome of the genus Peptostreptococcus.</title>
        <authorList>
            <person name="Zhang Z."/>
        </authorList>
    </citation>
    <scope>NUCLEOTIDE SEQUENCE [LARGE SCALE GENOMIC DNA]</scope>
    <source>
        <strain evidence="2 3">DSM 27025</strain>
    </source>
</reference>
<gene>
    <name evidence="2" type="ORF">HLB29_05515</name>
</gene>
<evidence type="ECO:0000259" key="1">
    <source>
        <dbReference type="Pfam" id="PF01458"/>
    </source>
</evidence>
<keyword evidence="3" id="KW-1185">Reference proteome</keyword>
<comment type="caution">
    <text evidence="2">The sequence shown here is derived from an EMBL/GenBank/DDBJ whole genome shotgun (WGS) entry which is preliminary data.</text>
</comment>
<dbReference type="InterPro" id="IPR000825">
    <property type="entry name" value="SUF_FeS_clus_asmbl_SufBD_core"/>
</dbReference>
<dbReference type="SUPFAM" id="SSF101960">
    <property type="entry name" value="Stabilizer of iron transporter SufD"/>
    <property type="match status" value="1"/>
</dbReference>
<evidence type="ECO:0000313" key="3">
    <source>
        <dbReference type="Proteomes" id="UP000713904"/>
    </source>
</evidence>